<feature type="transmembrane region" description="Helical" evidence="4">
    <location>
        <begin position="12"/>
        <end position="34"/>
    </location>
</feature>
<dbReference type="InterPro" id="IPR015914">
    <property type="entry name" value="PAPs_N"/>
</dbReference>
<feature type="domain" description="Purple acid phosphatase C-terminal" evidence="6">
    <location>
        <begin position="381"/>
        <end position="442"/>
    </location>
</feature>
<dbReference type="CDD" id="cd00839">
    <property type="entry name" value="MPP_PAPs"/>
    <property type="match status" value="1"/>
</dbReference>
<evidence type="ECO:0000256" key="1">
    <source>
        <dbReference type="ARBA" id="ARBA00022729"/>
    </source>
</evidence>
<dbReference type="Pfam" id="PF00149">
    <property type="entry name" value="Metallophos"/>
    <property type="match status" value="1"/>
</dbReference>
<keyword evidence="4" id="KW-0472">Membrane</keyword>
<feature type="domain" description="Calcineurin-like phosphoesterase" evidence="5">
    <location>
        <begin position="149"/>
        <end position="356"/>
    </location>
</feature>
<dbReference type="SUPFAM" id="SSF49363">
    <property type="entry name" value="Purple acid phosphatase, N-terminal domain"/>
    <property type="match status" value="1"/>
</dbReference>
<dbReference type="GO" id="GO:0046872">
    <property type="term" value="F:metal ion binding"/>
    <property type="evidence" value="ECO:0007669"/>
    <property type="project" value="InterPro"/>
</dbReference>
<reference evidence="8" key="1">
    <citation type="submission" date="2019-11" db="EMBL/GenBank/DDBJ databases">
        <authorList>
            <person name="Wang N."/>
        </authorList>
    </citation>
    <scope>NUCLEOTIDE SEQUENCE</scope>
</reference>
<dbReference type="Gene3D" id="3.60.21.10">
    <property type="match status" value="1"/>
</dbReference>
<dbReference type="SUPFAM" id="SSF56300">
    <property type="entry name" value="Metallo-dependent phosphatases"/>
    <property type="match status" value="1"/>
</dbReference>
<dbReference type="GO" id="GO:0003993">
    <property type="term" value="F:acid phosphatase activity"/>
    <property type="evidence" value="ECO:0007669"/>
    <property type="project" value="UniProtKB-EC"/>
</dbReference>
<evidence type="ECO:0000259" key="6">
    <source>
        <dbReference type="Pfam" id="PF14008"/>
    </source>
</evidence>
<evidence type="ECO:0000259" key="5">
    <source>
        <dbReference type="Pfam" id="PF00149"/>
    </source>
</evidence>
<keyword evidence="4" id="KW-0812">Transmembrane</keyword>
<dbReference type="Pfam" id="PF16656">
    <property type="entry name" value="Pur_ac_phosph_N"/>
    <property type="match status" value="1"/>
</dbReference>
<evidence type="ECO:0000256" key="2">
    <source>
        <dbReference type="ARBA" id="ARBA00023180"/>
    </source>
</evidence>
<dbReference type="EC" id="3.1.3.2" evidence="3"/>
<dbReference type="Gene3D" id="2.60.40.380">
    <property type="entry name" value="Purple acid phosphatase-like, N-terminal"/>
    <property type="match status" value="1"/>
</dbReference>
<dbReference type="EMBL" id="MN655886">
    <property type="protein sequence ID" value="QIJ77959.1"/>
    <property type="molecule type" value="mRNA"/>
</dbReference>
<keyword evidence="1" id="KW-0732">Signal</keyword>
<comment type="catalytic activity">
    <reaction evidence="3">
        <text>a phosphate monoester + H2O = an alcohol + phosphate</text>
        <dbReference type="Rhea" id="RHEA:15017"/>
        <dbReference type="ChEBI" id="CHEBI:15377"/>
        <dbReference type="ChEBI" id="CHEBI:30879"/>
        <dbReference type="ChEBI" id="CHEBI:43474"/>
        <dbReference type="ChEBI" id="CHEBI:67140"/>
        <dbReference type="EC" id="3.1.3.2"/>
    </reaction>
</comment>
<dbReference type="InterPro" id="IPR004843">
    <property type="entry name" value="Calcineurin-like_PHP"/>
</dbReference>
<organism evidence="8">
    <name type="scientific">Macrobrachium nipponense</name>
    <name type="common">Oriental river shrimp</name>
    <name type="synonym">Palaemon nipponensis</name>
    <dbReference type="NCBI Taxonomy" id="159736"/>
    <lineage>
        <taxon>Eukaryota</taxon>
        <taxon>Metazoa</taxon>
        <taxon>Ecdysozoa</taxon>
        <taxon>Arthropoda</taxon>
        <taxon>Crustacea</taxon>
        <taxon>Multicrustacea</taxon>
        <taxon>Malacostraca</taxon>
        <taxon>Eumalacostraca</taxon>
        <taxon>Eucarida</taxon>
        <taxon>Decapoda</taxon>
        <taxon>Pleocyemata</taxon>
        <taxon>Caridea</taxon>
        <taxon>Palaemonoidea</taxon>
        <taxon>Palaemonidae</taxon>
        <taxon>Macrobrachium</taxon>
    </lineage>
</organism>
<keyword evidence="4" id="KW-1133">Transmembrane helix</keyword>
<keyword evidence="2" id="KW-0325">Glycoprotein</keyword>
<sequence length="462" mass="53536">MTVEVLQRKLVIMLLWITFCSLFSISWCLSPFVISSINNGLTIEDFQPQQIHLSIGETSDTVVVTWLTPSETPSSVVKYGTERMNNAVQGTLDKFMDGGRQHRIMWIHRVELKNLSPNTKYIYHCGSPLGWSEEFSFTTWKNGTEWAARVVMFGDMGAVNPQSLPRLQEETQLGMYDAVIHVGDFAYNMDSDNARVGDEFMRQIQPIAAYVPYMTCVGNHEFMYNFSNYRARFTMPNYRDTENLFFSWNMGPVHFVAVSTEAYYFMEFGLKPLSRQFEWLINDLEEASKPEARAERPWIIVYGHRPMYCSNSDHDDCRSINCLTRVGISLLNVYGMEALLDKYGVDIAVWAHEHSYERLWPVYNYTVYNGSMEEPYTNSKAPIHIITGSAGCQERHDHFIPDKPFWSAFRNSDYGYTRLTAYNATHLYFEQVSDDQKGEVIDRIWVIKDQHVPFAELRSQAE</sequence>
<comment type="similarity">
    <text evidence="3">Belongs to the metallophosphoesterase superfamily. Purple acid phosphatase family.</text>
</comment>
<dbReference type="InterPro" id="IPR025733">
    <property type="entry name" value="PAPs_C"/>
</dbReference>
<dbReference type="InterPro" id="IPR008963">
    <property type="entry name" value="Purple_acid_Pase-like_N"/>
</dbReference>
<dbReference type="PANTHER" id="PTHR45867:SF3">
    <property type="entry name" value="ACID PHOSPHATASE TYPE 7"/>
    <property type="match status" value="1"/>
</dbReference>
<keyword evidence="3" id="KW-0378">Hydrolase</keyword>
<feature type="domain" description="Purple acid phosphatase N-terminal" evidence="7">
    <location>
        <begin position="48"/>
        <end position="139"/>
    </location>
</feature>
<dbReference type="InterPro" id="IPR029052">
    <property type="entry name" value="Metallo-depent_PP-like"/>
</dbReference>
<evidence type="ECO:0000256" key="3">
    <source>
        <dbReference type="RuleBase" id="RU361203"/>
    </source>
</evidence>
<name>A0A6G7QCQ9_MACNP</name>
<dbReference type="Pfam" id="PF14008">
    <property type="entry name" value="Metallophos_C"/>
    <property type="match status" value="1"/>
</dbReference>
<evidence type="ECO:0000313" key="8">
    <source>
        <dbReference type="EMBL" id="QIJ77959.1"/>
    </source>
</evidence>
<evidence type="ECO:0000256" key="4">
    <source>
        <dbReference type="SAM" id="Phobius"/>
    </source>
</evidence>
<accession>A0A6G7QCQ9</accession>
<protein>
    <recommendedName>
        <fullName evidence="3">Purple acid phosphatase</fullName>
        <ecNumber evidence="3">3.1.3.2</ecNumber>
    </recommendedName>
</protein>
<dbReference type="PANTHER" id="PTHR45867">
    <property type="entry name" value="PURPLE ACID PHOSPHATASE"/>
    <property type="match status" value="1"/>
</dbReference>
<evidence type="ECO:0000259" key="7">
    <source>
        <dbReference type="Pfam" id="PF16656"/>
    </source>
</evidence>
<dbReference type="AlphaFoldDB" id="A0A6G7QCQ9"/>
<proteinExistence type="evidence at transcript level"/>
<dbReference type="InterPro" id="IPR041792">
    <property type="entry name" value="MPP_PAP"/>
</dbReference>